<dbReference type="InterPro" id="IPR020843">
    <property type="entry name" value="ER"/>
</dbReference>
<dbReference type="Gene3D" id="3.40.50.720">
    <property type="entry name" value="NAD(P)-binding Rossmann-like Domain"/>
    <property type="match status" value="1"/>
</dbReference>
<organism evidence="4 5">
    <name type="scientific">Imperialibacter roseus</name>
    <dbReference type="NCBI Taxonomy" id="1324217"/>
    <lineage>
        <taxon>Bacteria</taxon>
        <taxon>Pseudomonadati</taxon>
        <taxon>Bacteroidota</taxon>
        <taxon>Cytophagia</taxon>
        <taxon>Cytophagales</taxon>
        <taxon>Flammeovirgaceae</taxon>
        <taxon>Imperialibacter</taxon>
    </lineage>
</organism>
<dbReference type="CDD" id="cd08243">
    <property type="entry name" value="quinone_oxidoreductase_like_1"/>
    <property type="match status" value="1"/>
</dbReference>
<evidence type="ECO:0000256" key="2">
    <source>
        <dbReference type="ARBA" id="ARBA00023002"/>
    </source>
</evidence>
<evidence type="ECO:0000259" key="3">
    <source>
        <dbReference type="SMART" id="SM00829"/>
    </source>
</evidence>
<dbReference type="SUPFAM" id="SSF50129">
    <property type="entry name" value="GroES-like"/>
    <property type="match status" value="1"/>
</dbReference>
<name>A0ABZ0IGY0_9BACT</name>
<proteinExistence type="predicted"/>
<keyword evidence="5" id="KW-1185">Reference proteome</keyword>
<keyword evidence="1" id="KW-0521">NADP</keyword>
<evidence type="ECO:0000256" key="1">
    <source>
        <dbReference type="ARBA" id="ARBA00022857"/>
    </source>
</evidence>
<dbReference type="SMART" id="SM00829">
    <property type="entry name" value="PKS_ER"/>
    <property type="match status" value="1"/>
</dbReference>
<gene>
    <name evidence="4" type="ORF">RT717_14610</name>
</gene>
<accession>A0ABZ0IGY0</accession>
<dbReference type="InterPro" id="IPR013154">
    <property type="entry name" value="ADH-like_N"/>
</dbReference>
<dbReference type="Proteomes" id="UP001302349">
    <property type="component" value="Chromosome"/>
</dbReference>
<dbReference type="Pfam" id="PF08240">
    <property type="entry name" value="ADH_N"/>
    <property type="match status" value="1"/>
</dbReference>
<dbReference type="InterPro" id="IPR011032">
    <property type="entry name" value="GroES-like_sf"/>
</dbReference>
<keyword evidence="2" id="KW-0560">Oxidoreductase</keyword>
<protein>
    <submittedName>
        <fullName evidence="4">Zinc-binding alcohol dehydrogenase family protein</fullName>
    </submittedName>
</protein>
<dbReference type="EMBL" id="CP136051">
    <property type="protein sequence ID" value="WOK04309.1"/>
    <property type="molecule type" value="Genomic_DNA"/>
</dbReference>
<dbReference type="Gene3D" id="3.90.180.10">
    <property type="entry name" value="Medium-chain alcohol dehydrogenases, catalytic domain"/>
    <property type="match status" value="1"/>
</dbReference>
<evidence type="ECO:0000313" key="5">
    <source>
        <dbReference type="Proteomes" id="UP001302349"/>
    </source>
</evidence>
<dbReference type="SUPFAM" id="SSF51735">
    <property type="entry name" value="NAD(P)-binding Rossmann-fold domains"/>
    <property type="match status" value="1"/>
</dbReference>
<dbReference type="InterPro" id="IPR013149">
    <property type="entry name" value="ADH-like_C"/>
</dbReference>
<dbReference type="RefSeq" id="WP_317487122.1">
    <property type="nucleotide sequence ID" value="NZ_CP136051.1"/>
</dbReference>
<dbReference type="InterPro" id="IPR036291">
    <property type="entry name" value="NAD(P)-bd_dom_sf"/>
</dbReference>
<dbReference type="Pfam" id="PF00107">
    <property type="entry name" value="ADH_zinc_N"/>
    <property type="match status" value="1"/>
</dbReference>
<dbReference type="PANTHER" id="PTHR48106:SF18">
    <property type="entry name" value="QUINONE OXIDOREDUCTASE PIG3"/>
    <property type="match status" value="1"/>
</dbReference>
<evidence type="ECO:0000313" key="4">
    <source>
        <dbReference type="EMBL" id="WOK04309.1"/>
    </source>
</evidence>
<feature type="domain" description="Enoyl reductase (ER)" evidence="3">
    <location>
        <begin position="10"/>
        <end position="320"/>
    </location>
</feature>
<dbReference type="PANTHER" id="PTHR48106">
    <property type="entry name" value="QUINONE OXIDOREDUCTASE PIG3-RELATED"/>
    <property type="match status" value="1"/>
</dbReference>
<sequence>MKAAVIFQPGPPENFVAEERPTPKPGANQVLVAIKAFGLNRSELMTRKGFSPSVRFPRVLGIECVGEVMEDPSGEFQKGQQVAACMGEMGRAYDGSYAEYAVLPKSNLFSFSSTLPWEQLGAIPEMFHTVHGSLHSALQIKKGEILLIRGGTSSIGLLAVQVANNAGLTVIATTRNPKKKQLLFDNGATHVIIDDGAINEAVRKLFPEGVHRALELVGATTLRDTLACVRPQGIACMTGMLSEQWSIKEFAPMDYVPATVCLTTFDSGQLLSSKEAFQAFIKDVETGAVRLPVGKVFRLDQIIEAHQLMESNGAGGKIVVLP</sequence>
<reference evidence="4 5" key="1">
    <citation type="journal article" date="2023" name="Microbiol. Resour. Announc.">
        <title>Complete Genome Sequence of Imperialibacter roseus strain P4T.</title>
        <authorList>
            <person name="Tizabi D.R."/>
            <person name="Bachvaroff T."/>
            <person name="Hill R.T."/>
        </authorList>
    </citation>
    <scope>NUCLEOTIDE SEQUENCE [LARGE SCALE GENOMIC DNA]</scope>
    <source>
        <strain evidence="4 5">P4T</strain>
    </source>
</reference>